<evidence type="ECO:0000256" key="1">
    <source>
        <dbReference type="SAM" id="MobiDB-lite"/>
    </source>
</evidence>
<accession>A0A443PSF1</accession>
<evidence type="ECO:0000313" key="3">
    <source>
        <dbReference type="EMBL" id="RWR93672.1"/>
    </source>
</evidence>
<dbReference type="Gene3D" id="1.10.3970.10">
    <property type="entry name" value="BSD domain"/>
    <property type="match status" value="1"/>
</dbReference>
<sequence length="462" mass="51087">MDFFKSVFADDSSPQNPQNPYDSDPDSPNHPSQDEEELEENPDPNPNSSAAWSFGGLIKTLATRSELRSVIDTYRRDLDEFRSGLSKETAAICDAASRAVKDLPGSLETGASVAQESLESVGQAIDDFSSSVWRGTAEIISHGKDALLSADLDDGGDSETLNSGSAAVASQSSKRYSRFEVQVAGIQSDPVTYCDEPEDAEDYGKWKLGFVLEEKEEEIENLCSENGTVETIYGKLVPSVVDHETFWSRYFYRIYKLKLVEDARANLVKRAISREDDEDLSWDVEDDDEEEEEEPLKVSKNRILQEEIPTVKPIEVGEENSNKRSDDLGFSTEPAFDHGSVEGLKSVEKQEIVESDSENGDNSAAKPDEKSSMDGKMDTGESGKDSDISVVSSQQSGHEDEDLGWDEIEDLSSIDDKKVTTAASSNKDDMRKRLSTADDEEDLSWDIEDEESGIGELYHDVI</sequence>
<name>A0A443PSF1_9MAGN</name>
<protein>
    <submittedName>
        <fullName evidence="3">BSD domain-containing protein 1-like protein</fullName>
    </submittedName>
</protein>
<dbReference type="InterPro" id="IPR005607">
    <property type="entry name" value="BSD_dom"/>
</dbReference>
<organism evidence="3 4">
    <name type="scientific">Cinnamomum micranthum f. kanehirae</name>
    <dbReference type="NCBI Taxonomy" id="337451"/>
    <lineage>
        <taxon>Eukaryota</taxon>
        <taxon>Viridiplantae</taxon>
        <taxon>Streptophyta</taxon>
        <taxon>Embryophyta</taxon>
        <taxon>Tracheophyta</taxon>
        <taxon>Spermatophyta</taxon>
        <taxon>Magnoliopsida</taxon>
        <taxon>Magnoliidae</taxon>
        <taxon>Laurales</taxon>
        <taxon>Lauraceae</taxon>
        <taxon>Cinnamomum</taxon>
    </lineage>
</organism>
<gene>
    <name evidence="3" type="ORF">CKAN_02293600</name>
</gene>
<dbReference type="SUPFAM" id="SSF140383">
    <property type="entry name" value="BSD domain-like"/>
    <property type="match status" value="1"/>
</dbReference>
<feature type="compositionally biased region" description="Acidic residues" evidence="1">
    <location>
        <begin position="437"/>
        <end position="448"/>
    </location>
</feature>
<dbReference type="Pfam" id="PF03909">
    <property type="entry name" value="BSD"/>
    <property type="match status" value="1"/>
</dbReference>
<feature type="domain" description="BSD" evidence="2">
    <location>
        <begin position="206"/>
        <end position="258"/>
    </location>
</feature>
<feature type="region of interest" description="Disordered" evidence="1">
    <location>
        <begin position="276"/>
        <end position="448"/>
    </location>
</feature>
<feature type="compositionally biased region" description="Polar residues" evidence="1">
    <location>
        <begin position="12"/>
        <end position="21"/>
    </location>
</feature>
<reference evidence="3 4" key="1">
    <citation type="journal article" date="2019" name="Nat. Plants">
        <title>Stout camphor tree genome fills gaps in understanding of flowering plant genome evolution.</title>
        <authorList>
            <person name="Chaw S.M."/>
            <person name="Liu Y.C."/>
            <person name="Wu Y.W."/>
            <person name="Wang H.Y."/>
            <person name="Lin C.I."/>
            <person name="Wu C.S."/>
            <person name="Ke H.M."/>
            <person name="Chang L.Y."/>
            <person name="Hsu C.Y."/>
            <person name="Yang H.T."/>
            <person name="Sudianto E."/>
            <person name="Hsu M.H."/>
            <person name="Wu K.P."/>
            <person name="Wang L.N."/>
            <person name="Leebens-Mack J.H."/>
            <person name="Tsai I.J."/>
        </authorList>
    </citation>
    <scope>NUCLEOTIDE SEQUENCE [LARGE SCALE GENOMIC DNA]</scope>
    <source>
        <strain evidence="4">cv. Chaw 1501</strain>
        <tissue evidence="3">Young leaves</tissue>
    </source>
</reference>
<feature type="compositionally biased region" description="Basic and acidic residues" evidence="1">
    <location>
        <begin position="366"/>
        <end position="387"/>
    </location>
</feature>
<dbReference type="PROSITE" id="PS50858">
    <property type="entry name" value="BSD"/>
    <property type="match status" value="1"/>
</dbReference>
<feature type="compositionally biased region" description="Basic and acidic residues" evidence="1">
    <location>
        <begin position="335"/>
        <end position="352"/>
    </location>
</feature>
<comment type="caution">
    <text evidence="3">The sequence shown here is derived from an EMBL/GenBank/DDBJ whole genome shotgun (WGS) entry which is preliminary data.</text>
</comment>
<dbReference type="SMART" id="SM00751">
    <property type="entry name" value="BSD"/>
    <property type="match status" value="1"/>
</dbReference>
<dbReference type="InterPro" id="IPR035925">
    <property type="entry name" value="BSD_dom_sf"/>
</dbReference>
<evidence type="ECO:0000259" key="2">
    <source>
        <dbReference type="PROSITE" id="PS50858"/>
    </source>
</evidence>
<feature type="compositionally biased region" description="Acidic residues" evidence="1">
    <location>
        <begin position="399"/>
        <end position="413"/>
    </location>
</feature>
<keyword evidence="4" id="KW-1185">Reference proteome</keyword>
<feature type="compositionally biased region" description="Acidic residues" evidence="1">
    <location>
        <begin position="276"/>
        <end position="294"/>
    </location>
</feature>
<dbReference type="GO" id="GO:0005737">
    <property type="term" value="C:cytoplasm"/>
    <property type="evidence" value="ECO:0007669"/>
    <property type="project" value="TreeGrafter"/>
</dbReference>
<dbReference type="Proteomes" id="UP000283530">
    <property type="component" value="Unassembled WGS sequence"/>
</dbReference>
<dbReference type="PANTHER" id="PTHR16019:SF5">
    <property type="entry name" value="BSD DOMAIN-CONTAINING PROTEIN 1"/>
    <property type="match status" value="1"/>
</dbReference>
<feature type="region of interest" description="Disordered" evidence="1">
    <location>
        <begin position="1"/>
        <end position="52"/>
    </location>
</feature>
<evidence type="ECO:0000313" key="4">
    <source>
        <dbReference type="Proteomes" id="UP000283530"/>
    </source>
</evidence>
<dbReference type="EMBL" id="QPKB01000010">
    <property type="protein sequence ID" value="RWR93672.1"/>
    <property type="molecule type" value="Genomic_DNA"/>
</dbReference>
<dbReference type="InterPro" id="IPR051494">
    <property type="entry name" value="BSD_domain-containing"/>
</dbReference>
<proteinExistence type="predicted"/>
<dbReference type="AlphaFoldDB" id="A0A443PSF1"/>
<dbReference type="OrthoDB" id="73788at2759"/>
<dbReference type="PANTHER" id="PTHR16019">
    <property type="entry name" value="SYNAPSE-ASSOCIATED PROTEIN"/>
    <property type="match status" value="1"/>
</dbReference>
<feature type="compositionally biased region" description="Basic and acidic residues" evidence="1">
    <location>
        <begin position="426"/>
        <end position="436"/>
    </location>
</feature>